<accession>A0ABV5RAR0</accession>
<dbReference type="InterPro" id="IPR027383">
    <property type="entry name" value="Znf_put"/>
</dbReference>
<evidence type="ECO:0000313" key="4">
    <source>
        <dbReference type="EMBL" id="MFB9574297.1"/>
    </source>
</evidence>
<evidence type="ECO:0000259" key="3">
    <source>
        <dbReference type="Pfam" id="PF13490"/>
    </source>
</evidence>
<dbReference type="RefSeq" id="WP_327241234.1">
    <property type="nucleotide sequence ID" value="NZ_BAAAXD010000051.1"/>
</dbReference>
<comment type="caution">
    <text evidence="4">The sequence shown here is derived from an EMBL/GenBank/DDBJ whole genome shotgun (WGS) entry which is preliminary data.</text>
</comment>
<proteinExistence type="predicted"/>
<reference evidence="4 5" key="1">
    <citation type="submission" date="2024-09" db="EMBL/GenBank/DDBJ databases">
        <authorList>
            <person name="Sun Q."/>
            <person name="Mori K."/>
        </authorList>
    </citation>
    <scope>NUCLEOTIDE SEQUENCE [LARGE SCALE GENOMIC DNA]</scope>
    <source>
        <strain evidence="4 5">JCM 3331</strain>
    </source>
</reference>
<keyword evidence="2" id="KW-0804">Transcription</keyword>
<name>A0ABV5RAR0_9ACTN</name>
<gene>
    <name evidence="4" type="ORF">ACFFTL_18815</name>
</gene>
<dbReference type="InterPro" id="IPR041916">
    <property type="entry name" value="Anti_sigma_zinc_sf"/>
</dbReference>
<evidence type="ECO:0000256" key="1">
    <source>
        <dbReference type="ARBA" id="ARBA00023015"/>
    </source>
</evidence>
<dbReference type="Proteomes" id="UP001589710">
    <property type="component" value="Unassembled WGS sequence"/>
</dbReference>
<organism evidence="4 5">
    <name type="scientific">Streptomyces yanii</name>
    <dbReference type="NCBI Taxonomy" id="78510"/>
    <lineage>
        <taxon>Bacteria</taxon>
        <taxon>Bacillati</taxon>
        <taxon>Actinomycetota</taxon>
        <taxon>Actinomycetes</taxon>
        <taxon>Kitasatosporales</taxon>
        <taxon>Streptomycetaceae</taxon>
        <taxon>Streptomyces</taxon>
    </lineage>
</organism>
<evidence type="ECO:0000313" key="5">
    <source>
        <dbReference type="Proteomes" id="UP001589710"/>
    </source>
</evidence>
<feature type="domain" description="Putative zinc-finger" evidence="3">
    <location>
        <begin position="20"/>
        <end position="54"/>
    </location>
</feature>
<dbReference type="Gene3D" id="1.10.10.1320">
    <property type="entry name" value="Anti-sigma factor, zinc-finger domain"/>
    <property type="match status" value="1"/>
</dbReference>
<sequence>MIGAHCLTTEYGDEAAVEECRRFCELLAGYALKTLAPDEASAVGSHLATCDTCRDEHDCLAAVAAHLSLLRDALACGRGQNRRMCAVTRAECGHASPRRRSPDRAALPMQITLSQWVSKTTTYFG</sequence>
<dbReference type="EMBL" id="JBHMCG010000084">
    <property type="protein sequence ID" value="MFB9574297.1"/>
    <property type="molecule type" value="Genomic_DNA"/>
</dbReference>
<dbReference type="Pfam" id="PF13490">
    <property type="entry name" value="zf-HC2"/>
    <property type="match status" value="1"/>
</dbReference>
<evidence type="ECO:0000256" key="2">
    <source>
        <dbReference type="ARBA" id="ARBA00023163"/>
    </source>
</evidence>
<keyword evidence="1" id="KW-0805">Transcription regulation</keyword>
<keyword evidence="5" id="KW-1185">Reference proteome</keyword>
<protein>
    <submittedName>
        <fullName evidence="4">Zf-HC2 domain-containing protein</fullName>
    </submittedName>
</protein>